<gene>
    <name evidence="6" type="primary">deoB</name>
    <name evidence="9" type="ORF">RIL183_25251</name>
</gene>
<feature type="binding site" evidence="6">
    <location>
        <position position="319"/>
    </location>
    <ligand>
        <name>Mn(2+)</name>
        <dbReference type="ChEBI" id="CHEBI:29035"/>
        <label>2</label>
    </ligand>
</feature>
<protein>
    <recommendedName>
        <fullName evidence="6 7">Phosphopentomutase</fullName>
        <ecNumber evidence="6 7">5.4.2.7</ecNumber>
    </recommendedName>
    <alternativeName>
        <fullName evidence="6">Phosphodeoxyribomutase</fullName>
    </alternativeName>
</protein>
<dbReference type="InterPro" id="IPR017850">
    <property type="entry name" value="Alkaline_phosphatase_core_sf"/>
</dbReference>
<comment type="catalytic activity">
    <reaction evidence="6">
        <text>alpha-D-ribose 1-phosphate = D-ribose 5-phosphate</text>
        <dbReference type="Rhea" id="RHEA:18793"/>
        <dbReference type="ChEBI" id="CHEBI:57720"/>
        <dbReference type="ChEBI" id="CHEBI:78346"/>
        <dbReference type="EC" id="5.4.2.7"/>
    </reaction>
</comment>
<proteinExistence type="inferred from homology"/>
<name>A0A0M6WPQ2_9FIRM</name>
<comment type="cofactor">
    <cofactor evidence="6">
        <name>Mn(2+)</name>
        <dbReference type="ChEBI" id="CHEBI:29035"/>
    </cofactor>
    <text evidence="6">Binds 2 manganese ions.</text>
</comment>
<keyword evidence="2 6" id="KW-0963">Cytoplasm</keyword>
<accession>A0A0M6WPQ2</accession>
<feature type="binding site" evidence="6">
    <location>
        <position position="367"/>
    </location>
    <ligand>
        <name>Mn(2+)</name>
        <dbReference type="ChEBI" id="CHEBI:29035"/>
        <label>2</label>
    </ligand>
</feature>
<feature type="binding site" evidence="6">
    <location>
        <position position="355"/>
    </location>
    <ligand>
        <name>Mn(2+)</name>
        <dbReference type="ChEBI" id="CHEBI:29035"/>
        <label>1</label>
    </ligand>
</feature>
<dbReference type="PIRSF" id="PIRSF001491">
    <property type="entry name" value="Ppentomutase"/>
    <property type="match status" value="1"/>
</dbReference>
<keyword evidence="3 6" id="KW-0479">Metal-binding</keyword>
<dbReference type="AlphaFoldDB" id="A0A0M6WPQ2"/>
<keyword evidence="5 6" id="KW-0413">Isomerase</keyword>
<comment type="similarity">
    <text evidence="1 6">Belongs to the phosphopentomutase family.</text>
</comment>
<dbReference type="Pfam" id="PF01676">
    <property type="entry name" value="Metalloenzyme"/>
    <property type="match status" value="1"/>
</dbReference>
<dbReference type="Gene3D" id="3.30.70.1250">
    <property type="entry name" value="Phosphopentomutase"/>
    <property type="match status" value="1"/>
</dbReference>
<dbReference type="GO" id="GO:0008973">
    <property type="term" value="F:phosphopentomutase activity"/>
    <property type="evidence" value="ECO:0007669"/>
    <property type="project" value="UniProtKB-UniRule"/>
</dbReference>
<keyword evidence="10" id="KW-1185">Reference proteome</keyword>
<dbReference type="FunFam" id="3.30.70.1250:FF:000001">
    <property type="entry name" value="Phosphopentomutase"/>
    <property type="match status" value="1"/>
</dbReference>
<evidence type="ECO:0000256" key="1">
    <source>
        <dbReference type="ARBA" id="ARBA00010373"/>
    </source>
</evidence>
<dbReference type="HAMAP" id="MF_00740">
    <property type="entry name" value="Phosphopentomut"/>
    <property type="match status" value="1"/>
</dbReference>
<organism evidence="9 10">
    <name type="scientific">Roseburia inulinivorans</name>
    <dbReference type="NCBI Taxonomy" id="360807"/>
    <lineage>
        <taxon>Bacteria</taxon>
        <taxon>Bacillati</taxon>
        <taxon>Bacillota</taxon>
        <taxon>Clostridia</taxon>
        <taxon>Lachnospirales</taxon>
        <taxon>Lachnospiraceae</taxon>
        <taxon>Roseburia</taxon>
    </lineage>
</organism>
<comment type="catalytic activity">
    <reaction evidence="6">
        <text>2-deoxy-alpha-D-ribose 1-phosphate = 2-deoxy-D-ribose 5-phosphate</text>
        <dbReference type="Rhea" id="RHEA:27658"/>
        <dbReference type="ChEBI" id="CHEBI:57259"/>
        <dbReference type="ChEBI" id="CHEBI:62877"/>
        <dbReference type="EC" id="5.4.2.7"/>
    </reaction>
</comment>
<dbReference type="GO" id="GO:0005829">
    <property type="term" value="C:cytosol"/>
    <property type="evidence" value="ECO:0007669"/>
    <property type="project" value="TreeGrafter"/>
</dbReference>
<dbReference type="UniPathway" id="UPA00087">
    <property type="reaction ID" value="UER00173"/>
</dbReference>
<sequence length="422" mass="47371">MRELENFYLKSRFQWRTEKWGVRIMEAKKYRRIFTIVVDSCGIGGAKDAERFGDAGTDTLGHIAETVGNLSIPNMQKLGIANLKELKNIAPVEKPMGYFTRLSEASNGKDTMTGHWEMMGLHITKPFLTFTEHGFPKELIDELEKRTGHKVIGNKSASGTEILEELGEEEIATGHMIVYTSADSVLQICGNEETFGLKELYRCCEIAREITMKDEWKVGRVIARPYVGKKKGEFVRTSNRHDYALKPYGRTALNALKDAGYDVISVGKIRDIFDGEGITESNKSKSSVHGMEQTIEIAERDFTGLCFVNLVDFDALWGHRRNVKGYAEELERFDVKLGELLKVLREDDLLIITADHGNDPTYKGTDHTREQVMFVAYSPSMKESGKLEDQDTFAVIGATIADNFGVQMPEGTIGTSLLAELK</sequence>
<dbReference type="GO" id="GO:0009117">
    <property type="term" value="P:nucleotide metabolic process"/>
    <property type="evidence" value="ECO:0007669"/>
    <property type="project" value="UniProtKB-UniRule"/>
</dbReference>
<feature type="binding site" evidence="6">
    <location>
        <position position="39"/>
    </location>
    <ligand>
        <name>Mn(2+)</name>
        <dbReference type="ChEBI" id="CHEBI:29035"/>
        <label>1</label>
    </ligand>
</feature>
<dbReference type="GO" id="GO:0030145">
    <property type="term" value="F:manganese ion binding"/>
    <property type="evidence" value="ECO:0007669"/>
    <property type="project" value="UniProtKB-UniRule"/>
</dbReference>
<dbReference type="SUPFAM" id="SSF53649">
    <property type="entry name" value="Alkaline phosphatase-like"/>
    <property type="match status" value="1"/>
</dbReference>
<keyword evidence="4 6" id="KW-0464">Manganese</keyword>
<comment type="subcellular location">
    <subcellularLocation>
        <location evidence="6">Cytoplasm</location>
    </subcellularLocation>
</comment>
<feature type="binding site" evidence="6">
    <location>
        <position position="356"/>
    </location>
    <ligand>
        <name>Mn(2+)</name>
        <dbReference type="ChEBI" id="CHEBI:29035"/>
        <label>1</label>
    </ligand>
</feature>
<comment type="function">
    <text evidence="6">Isomerase that catalyzes the conversion of deoxy-ribose 1-phosphate (dRib-1-P) and ribose 1-phosphate (Rib-1-P) to deoxy-ribose 5-phosphate (dRib-5-P) and ribose 5-phosphate (Rib-5-P), respectively.</text>
</comment>
<evidence type="ECO:0000256" key="6">
    <source>
        <dbReference type="HAMAP-Rule" id="MF_00740"/>
    </source>
</evidence>
<evidence type="ECO:0000256" key="4">
    <source>
        <dbReference type="ARBA" id="ARBA00023211"/>
    </source>
</evidence>
<dbReference type="EC" id="5.4.2.7" evidence="6 7"/>
<evidence type="ECO:0000313" key="10">
    <source>
        <dbReference type="Proteomes" id="UP000049828"/>
    </source>
</evidence>
<dbReference type="SUPFAM" id="SSF143856">
    <property type="entry name" value="DeoB insert domain-like"/>
    <property type="match status" value="1"/>
</dbReference>
<dbReference type="EMBL" id="CVRS01000078">
    <property type="protein sequence ID" value="CRL39552.1"/>
    <property type="molecule type" value="Genomic_DNA"/>
</dbReference>
<comment type="pathway">
    <text evidence="6">Carbohydrate degradation; 2-deoxy-D-ribose 1-phosphate degradation; D-glyceraldehyde 3-phosphate and acetaldehyde from 2-deoxy-alpha-D-ribose 1-phosphate: step 1/2.</text>
</comment>
<dbReference type="NCBIfam" id="TIGR01696">
    <property type="entry name" value="deoB"/>
    <property type="match status" value="1"/>
</dbReference>
<feature type="domain" description="Metalloenzyme" evidence="8">
    <location>
        <begin position="32"/>
        <end position="407"/>
    </location>
</feature>
<dbReference type="PANTHER" id="PTHR21110:SF0">
    <property type="entry name" value="PHOSPHOPENTOMUTASE"/>
    <property type="match status" value="1"/>
</dbReference>
<dbReference type="GO" id="GO:0006015">
    <property type="term" value="P:5-phosphoribose 1-diphosphate biosynthetic process"/>
    <property type="evidence" value="ECO:0007669"/>
    <property type="project" value="UniProtKB-UniPathway"/>
</dbReference>
<evidence type="ECO:0000256" key="2">
    <source>
        <dbReference type="ARBA" id="ARBA00022490"/>
    </source>
</evidence>
<dbReference type="GO" id="GO:0000287">
    <property type="term" value="F:magnesium ion binding"/>
    <property type="evidence" value="ECO:0007669"/>
    <property type="project" value="UniProtKB-UniRule"/>
</dbReference>
<dbReference type="NCBIfam" id="NF003766">
    <property type="entry name" value="PRK05362.1"/>
    <property type="match status" value="1"/>
</dbReference>
<evidence type="ECO:0000256" key="5">
    <source>
        <dbReference type="ARBA" id="ARBA00023235"/>
    </source>
</evidence>
<reference evidence="10" key="1">
    <citation type="submission" date="2015-05" db="EMBL/GenBank/DDBJ databases">
        <authorList>
            <consortium name="Pathogen Informatics"/>
        </authorList>
    </citation>
    <scope>NUCLEOTIDE SEQUENCE [LARGE SCALE GENOMIC DNA]</scope>
    <source>
        <strain evidence="10">L1-83</strain>
    </source>
</reference>
<dbReference type="CDD" id="cd16009">
    <property type="entry name" value="PPM"/>
    <property type="match status" value="1"/>
</dbReference>
<dbReference type="GO" id="GO:0006018">
    <property type="term" value="P:2-deoxyribose 1-phosphate catabolic process"/>
    <property type="evidence" value="ECO:0007669"/>
    <property type="project" value="UniProtKB-UniRule"/>
</dbReference>
<dbReference type="InterPro" id="IPR024052">
    <property type="entry name" value="Phosphopentomutase_DeoB_cap_sf"/>
</dbReference>
<dbReference type="InterPro" id="IPR010045">
    <property type="entry name" value="DeoB"/>
</dbReference>
<evidence type="ECO:0000256" key="3">
    <source>
        <dbReference type="ARBA" id="ARBA00022723"/>
    </source>
</evidence>
<dbReference type="PANTHER" id="PTHR21110">
    <property type="entry name" value="PHOSPHOPENTOMUTASE"/>
    <property type="match status" value="1"/>
</dbReference>
<dbReference type="GO" id="GO:0043094">
    <property type="term" value="P:metabolic compound salvage"/>
    <property type="evidence" value="ECO:0007669"/>
    <property type="project" value="UniProtKB-UniRule"/>
</dbReference>
<evidence type="ECO:0000256" key="7">
    <source>
        <dbReference type="NCBIfam" id="TIGR01696"/>
    </source>
</evidence>
<dbReference type="InterPro" id="IPR006124">
    <property type="entry name" value="Metalloenzyme"/>
</dbReference>
<dbReference type="Gene3D" id="3.40.720.10">
    <property type="entry name" value="Alkaline Phosphatase, subunit A"/>
    <property type="match status" value="1"/>
</dbReference>
<dbReference type="STRING" id="360807.ERS852392_02704"/>
<feature type="binding site" evidence="6">
    <location>
        <position position="314"/>
    </location>
    <ligand>
        <name>Mn(2+)</name>
        <dbReference type="ChEBI" id="CHEBI:29035"/>
        <label>2</label>
    </ligand>
</feature>
<evidence type="ECO:0000313" key="9">
    <source>
        <dbReference type="EMBL" id="CRL39552.1"/>
    </source>
</evidence>
<dbReference type="Proteomes" id="UP000049828">
    <property type="component" value="Unassembled WGS sequence"/>
</dbReference>
<evidence type="ECO:0000259" key="8">
    <source>
        <dbReference type="Pfam" id="PF01676"/>
    </source>
</evidence>